<evidence type="ECO:0000256" key="5">
    <source>
        <dbReference type="ARBA" id="ARBA00023224"/>
    </source>
</evidence>
<feature type="non-terminal residue" evidence="7">
    <location>
        <position position="1"/>
    </location>
</feature>
<keyword evidence="2" id="KW-0297">G-protein coupled receptor</keyword>
<evidence type="ECO:0000313" key="7">
    <source>
        <dbReference type="EMBL" id="KAG9341691.1"/>
    </source>
</evidence>
<dbReference type="PANTHER" id="PTHR24232:SF83">
    <property type="entry name" value="GENE 5127-RELATED"/>
    <property type="match status" value="1"/>
</dbReference>
<keyword evidence="8" id="KW-1185">Reference proteome</keyword>
<dbReference type="PANTHER" id="PTHR24232">
    <property type="entry name" value="G-PROTEIN COUPLED RECEPTOR"/>
    <property type="match status" value="1"/>
</dbReference>
<accession>A0A8T2NRE1</accession>
<proteinExistence type="predicted"/>
<keyword evidence="3" id="KW-0675">Receptor</keyword>
<dbReference type="EMBL" id="JAFBMS010000033">
    <property type="protein sequence ID" value="KAG9341691.1"/>
    <property type="molecule type" value="Genomic_DNA"/>
</dbReference>
<evidence type="ECO:0000256" key="2">
    <source>
        <dbReference type="ARBA" id="ARBA00023040"/>
    </source>
</evidence>
<feature type="compositionally biased region" description="Gly residues" evidence="6">
    <location>
        <begin position="1"/>
        <end position="16"/>
    </location>
</feature>
<gene>
    <name evidence="7" type="ORF">JZ751_018755</name>
</gene>
<comment type="subcellular location">
    <subcellularLocation>
        <location evidence="1">Membrane</location>
        <topology evidence="1">Multi-pass membrane protein</topology>
    </subcellularLocation>
</comment>
<evidence type="ECO:0000256" key="3">
    <source>
        <dbReference type="ARBA" id="ARBA00023170"/>
    </source>
</evidence>
<dbReference type="OrthoDB" id="8807033at2759"/>
<dbReference type="GO" id="GO:0007200">
    <property type="term" value="P:phospholipase C-activating G protein-coupled receptor signaling pathway"/>
    <property type="evidence" value="ECO:0007669"/>
    <property type="project" value="TreeGrafter"/>
</dbReference>
<sequence length="331" mass="36223">MAEAEGVGGEWGFGGEEAGHSQSFSNASALAPVPTCRGEGLLQCDWARHVETEDSDVFTHVLTFLSPHSFTSLRKREQCHTGSKETISLLQSCGEDLTREKEKQPATHTGTMKEVTAQLPDFKHIRETSFLGAVFRDPRGRLKRYLLLKYLQVLVLPLGNEVLVSLGALASLYTAVLLCSPRVSRKASTVLLGQLAWADSLVAVRWGLEALGWAMEEHGALVALGRGLLSSNQQASLLFLSCLSLEALLVTRRPEESRQLRTVHCARLASALVWAVVVAELMVLQATEQDWGLDPRESLLGLVLQGCLLVAPLIRALSYCLRGVLWLANAW</sequence>
<dbReference type="Gene3D" id="1.20.1070.10">
    <property type="entry name" value="Rhodopsin 7-helix transmembrane proteins"/>
    <property type="match status" value="1"/>
</dbReference>
<evidence type="ECO:0000256" key="1">
    <source>
        <dbReference type="ARBA" id="ARBA00004141"/>
    </source>
</evidence>
<keyword evidence="5" id="KW-0807">Transducer</keyword>
<dbReference type="GO" id="GO:0035025">
    <property type="term" value="P:positive regulation of Rho protein signal transduction"/>
    <property type="evidence" value="ECO:0007669"/>
    <property type="project" value="TreeGrafter"/>
</dbReference>
<keyword evidence="4" id="KW-0325">Glycoprotein</keyword>
<feature type="region of interest" description="Disordered" evidence="6">
    <location>
        <begin position="1"/>
        <end position="22"/>
    </location>
</feature>
<protein>
    <submittedName>
        <fullName evidence="7">Uncharacterized protein</fullName>
    </submittedName>
</protein>
<dbReference type="SUPFAM" id="SSF81321">
    <property type="entry name" value="Family A G protein-coupled receptor-like"/>
    <property type="match status" value="1"/>
</dbReference>
<name>A0A8T2NRE1_9TELE</name>
<comment type="caution">
    <text evidence="7">The sequence shown here is derived from an EMBL/GenBank/DDBJ whole genome shotgun (WGS) entry which is preliminary data.</text>
</comment>
<evidence type="ECO:0000313" key="8">
    <source>
        <dbReference type="Proteomes" id="UP000824540"/>
    </source>
</evidence>
<organism evidence="7 8">
    <name type="scientific">Albula glossodonta</name>
    <name type="common">roundjaw bonefish</name>
    <dbReference type="NCBI Taxonomy" id="121402"/>
    <lineage>
        <taxon>Eukaryota</taxon>
        <taxon>Metazoa</taxon>
        <taxon>Chordata</taxon>
        <taxon>Craniata</taxon>
        <taxon>Vertebrata</taxon>
        <taxon>Euteleostomi</taxon>
        <taxon>Actinopterygii</taxon>
        <taxon>Neopterygii</taxon>
        <taxon>Teleostei</taxon>
        <taxon>Albuliformes</taxon>
        <taxon>Albulidae</taxon>
        <taxon>Albula</taxon>
    </lineage>
</organism>
<dbReference type="GO" id="GO:0005886">
    <property type="term" value="C:plasma membrane"/>
    <property type="evidence" value="ECO:0007669"/>
    <property type="project" value="TreeGrafter"/>
</dbReference>
<evidence type="ECO:0000256" key="6">
    <source>
        <dbReference type="SAM" id="MobiDB-lite"/>
    </source>
</evidence>
<dbReference type="GO" id="GO:0004930">
    <property type="term" value="F:G protein-coupled receptor activity"/>
    <property type="evidence" value="ECO:0007669"/>
    <property type="project" value="UniProtKB-KW"/>
</dbReference>
<evidence type="ECO:0000256" key="4">
    <source>
        <dbReference type="ARBA" id="ARBA00023180"/>
    </source>
</evidence>
<dbReference type="AlphaFoldDB" id="A0A8T2NRE1"/>
<dbReference type="Proteomes" id="UP000824540">
    <property type="component" value="Unassembled WGS sequence"/>
</dbReference>
<reference evidence="7" key="1">
    <citation type="thesis" date="2021" institute="BYU ScholarsArchive" country="Provo, UT, USA">
        <title>Applications of and Algorithms for Genome Assembly and Genomic Analyses with an Emphasis on Marine Teleosts.</title>
        <authorList>
            <person name="Pickett B.D."/>
        </authorList>
    </citation>
    <scope>NUCLEOTIDE SEQUENCE</scope>
    <source>
        <strain evidence="7">HI-2016</strain>
    </source>
</reference>